<keyword evidence="5" id="KW-1185">Reference proteome</keyword>
<feature type="transmembrane region" description="Helical" evidence="2">
    <location>
        <begin position="147"/>
        <end position="166"/>
    </location>
</feature>
<dbReference type="OrthoDB" id="331021at2157"/>
<evidence type="ECO:0000313" key="4">
    <source>
        <dbReference type="EMBL" id="MBV0925477.1"/>
    </source>
</evidence>
<dbReference type="Proteomes" id="UP000766550">
    <property type="component" value="Unassembled WGS sequence"/>
</dbReference>
<feature type="region of interest" description="Disordered" evidence="1">
    <location>
        <begin position="1"/>
        <end position="22"/>
    </location>
</feature>
<accession>A0A8J7Y7H4</accession>
<comment type="caution">
    <text evidence="4">The sequence shown here is derived from an EMBL/GenBank/DDBJ whole genome shotgun (WGS) entry which is preliminary data.</text>
</comment>
<feature type="compositionally biased region" description="Acidic residues" evidence="1">
    <location>
        <begin position="127"/>
        <end position="141"/>
    </location>
</feature>
<name>A0A8J7Y7H4_9EURY</name>
<organism evidence="4 5">
    <name type="scientific">Haloarcula limicola</name>
    <dbReference type="NCBI Taxonomy" id="1429915"/>
    <lineage>
        <taxon>Archaea</taxon>
        <taxon>Methanobacteriati</taxon>
        <taxon>Methanobacteriota</taxon>
        <taxon>Stenosarchaea group</taxon>
        <taxon>Halobacteria</taxon>
        <taxon>Halobacteriales</taxon>
        <taxon>Haloarculaceae</taxon>
        <taxon>Haloarcula</taxon>
    </lineage>
</organism>
<dbReference type="AlphaFoldDB" id="A0A8J7Y7H4"/>
<feature type="domain" description="DUF7344" evidence="3">
    <location>
        <begin position="35"/>
        <end position="113"/>
    </location>
</feature>
<proteinExistence type="predicted"/>
<protein>
    <recommendedName>
        <fullName evidence="3">DUF7344 domain-containing protein</fullName>
    </recommendedName>
</protein>
<dbReference type="InterPro" id="IPR055768">
    <property type="entry name" value="DUF7344"/>
</dbReference>
<evidence type="ECO:0000256" key="1">
    <source>
        <dbReference type="SAM" id="MobiDB-lite"/>
    </source>
</evidence>
<evidence type="ECO:0000259" key="3">
    <source>
        <dbReference type="Pfam" id="PF24035"/>
    </source>
</evidence>
<feature type="region of interest" description="Disordered" evidence="1">
    <location>
        <begin position="124"/>
        <end position="144"/>
    </location>
</feature>
<evidence type="ECO:0000256" key="2">
    <source>
        <dbReference type="SAM" id="Phobius"/>
    </source>
</evidence>
<keyword evidence="2" id="KW-0472">Membrane</keyword>
<gene>
    <name evidence="4" type="ORF">KTS45_14815</name>
</gene>
<keyword evidence="2" id="KW-1133">Transmembrane helix</keyword>
<keyword evidence="2" id="KW-0812">Transmembrane</keyword>
<feature type="transmembrane region" description="Helical" evidence="2">
    <location>
        <begin position="172"/>
        <end position="193"/>
    </location>
</feature>
<evidence type="ECO:0000313" key="5">
    <source>
        <dbReference type="Proteomes" id="UP000766550"/>
    </source>
</evidence>
<dbReference type="EMBL" id="JAHQXF010000002">
    <property type="protein sequence ID" value="MBV0925477.1"/>
    <property type="molecule type" value="Genomic_DNA"/>
</dbReference>
<reference evidence="4 5" key="1">
    <citation type="submission" date="2021-06" db="EMBL/GenBank/DDBJ databases">
        <title>New haloarchaea isolates fom saline soil.</title>
        <authorList>
            <person name="Duran-Viseras A."/>
            <person name="Sanchez-Porro C.S."/>
            <person name="Ventosa A."/>
        </authorList>
    </citation>
    <scope>NUCLEOTIDE SEQUENCE [LARGE SCALE GENOMIC DNA]</scope>
    <source>
        <strain evidence="4 5">JCM 183640</strain>
    </source>
</reference>
<sequence>MSTMQNPTEQSELEDELAETDDATRVRDLAKDDIFHLLQNRRRRDALRYLEGEDEEVRMRDLAEQVAAWEHDTTVQALTSDERQRVYIALYQSHLPKLDDEGVIEYNQSRGIVKRTAVADQLSPYLDADEDDADESAEEPDGSNAPYYSGALGLSTLVVGSAAAGLALPTMLAVTVVGLVALTLFTMVTNGVLA</sequence>
<feature type="compositionally biased region" description="Acidic residues" evidence="1">
    <location>
        <begin position="11"/>
        <end position="21"/>
    </location>
</feature>
<dbReference type="Pfam" id="PF24035">
    <property type="entry name" value="DUF7344"/>
    <property type="match status" value="1"/>
</dbReference>
<feature type="compositionally biased region" description="Polar residues" evidence="1">
    <location>
        <begin position="1"/>
        <end position="10"/>
    </location>
</feature>